<evidence type="ECO:0000256" key="1">
    <source>
        <dbReference type="ARBA" id="ARBA00008520"/>
    </source>
</evidence>
<dbReference type="Proteomes" id="UP000293638">
    <property type="component" value="Unassembled WGS sequence"/>
</dbReference>
<evidence type="ECO:0000256" key="2">
    <source>
        <dbReference type="ARBA" id="ARBA00022448"/>
    </source>
</evidence>
<comment type="caution">
    <text evidence="5">The sequence shown here is derived from an EMBL/GenBank/DDBJ whole genome shotgun (WGS) entry which is preliminary data.</text>
</comment>
<protein>
    <submittedName>
        <fullName evidence="5">Carbohydrate ABC transporter substrate-binding protein (CUT1 family)</fullName>
    </submittedName>
</protein>
<evidence type="ECO:0000256" key="3">
    <source>
        <dbReference type="ARBA" id="ARBA00022729"/>
    </source>
</evidence>
<dbReference type="AlphaFoldDB" id="A0A4Q7NNY1"/>
<proteinExistence type="inferred from homology"/>
<keyword evidence="2" id="KW-0813">Transport</keyword>
<dbReference type="RefSeq" id="WP_130493087.1">
    <property type="nucleotide sequence ID" value="NZ_SGXD01000003.1"/>
</dbReference>
<feature type="chain" id="PRO_5038881400" evidence="4">
    <location>
        <begin position="23"/>
        <end position="426"/>
    </location>
</feature>
<dbReference type="GO" id="GO:0055052">
    <property type="term" value="C:ATP-binding cassette (ABC) transporter complex, substrate-binding subunit-containing"/>
    <property type="evidence" value="ECO:0007669"/>
    <property type="project" value="TreeGrafter"/>
</dbReference>
<dbReference type="GO" id="GO:0055085">
    <property type="term" value="P:transmembrane transport"/>
    <property type="evidence" value="ECO:0007669"/>
    <property type="project" value="InterPro"/>
</dbReference>
<dbReference type="GO" id="GO:0042956">
    <property type="term" value="P:maltodextrin transmembrane transport"/>
    <property type="evidence" value="ECO:0007669"/>
    <property type="project" value="TreeGrafter"/>
</dbReference>
<evidence type="ECO:0000256" key="4">
    <source>
        <dbReference type="SAM" id="SignalP"/>
    </source>
</evidence>
<feature type="signal peptide" evidence="4">
    <location>
        <begin position="1"/>
        <end position="22"/>
    </location>
</feature>
<dbReference type="OrthoDB" id="2510110at2"/>
<reference evidence="5 6" key="1">
    <citation type="submission" date="2019-02" db="EMBL/GenBank/DDBJ databases">
        <title>Genomic Encyclopedia of Type Strains, Phase IV (KMG-IV): sequencing the most valuable type-strain genomes for metagenomic binning, comparative biology and taxonomic classification.</title>
        <authorList>
            <person name="Goeker M."/>
        </authorList>
    </citation>
    <scope>NUCLEOTIDE SEQUENCE [LARGE SCALE GENOMIC DNA]</scope>
    <source>
        <strain evidence="5 6">DSM 45622</strain>
    </source>
</reference>
<accession>A0A4Q7NNY1</accession>
<dbReference type="Pfam" id="PF01547">
    <property type="entry name" value="SBP_bac_1"/>
    <property type="match status" value="1"/>
</dbReference>
<evidence type="ECO:0000313" key="5">
    <source>
        <dbReference type="EMBL" id="RZS86873.1"/>
    </source>
</evidence>
<dbReference type="CDD" id="cd14748">
    <property type="entry name" value="PBP2_UgpB"/>
    <property type="match status" value="1"/>
</dbReference>
<dbReference type="Gene3D" id="3.40.190.10">
    <property type="entry name" value="Periplasmic binding protein-like II"/>
    <property type="match status" value="1"/>
</dbReference>
<comment type="similarity">
    <text evidence="1">Belongs to the bacterial solute-binding protein 1 family.</text>
</comment>
<dbReference type="PANTHER" id="PTHR30061">
    <property type="entry name" value="MALTOSE-BINDING PERIPLASMIC PROTEIN"/>
    <property type="match status" value="1"/>
</dbReference>
<dbReference type="InterPro" id="IPR006059">
    <property type="entry name" value="SBP"/>
</dbReference>
<dbReference type="GO" id="GO:1901982">
    <property type="term" value="F:maltose binding"/>
    <property type="evidence" value="ECO:0007669"/>
    <property type="project" value="TreeGrafter"/>
</dbReference>
<organism evidence="5 6">
    <name type="scientific">Motilibacter rhizosphaerae</name>
    <dbReference type="NCBI Taxonomy" id="598652"/>
    <lineage>
        <taxon>Bacteria</taxon>
        <taxon>Bacillati</taxon>
        <taxon>Actinomycetota</taxon>
        <taxon>Actinomycetes</taxon>
        <taxon>Motilibacterales</taxon>
        <taxon>Motilibacteraceae</taxon>
        <taxon>Motilibacter</taxon>
    </lineage>
</organism>
<dbReference type="PROSITE" id="PS51257">
    <property type="entry name" value="PROKAR_LIPOPROTEIN"/>
    <property type="match status" value="1"/>
</dbReference>
<dbReference type="PROSITE" id="PS01037">
    <property type="entry name" value="SBP_BACTERIAL_1"/>
    <property type="match status" value="1"/>
</dbReference>
<keyword evidence="6" id="KW-1185">Reference proteome</keyword>
<dbReference type="PANTHER" id="PTHR30061:SF50">
    <property type="entry name" value="MALTOSE_MALTODEXTRIN-BINDING PERIPLASMIC PROTEIN"/>
    <property type="match status" value="1"/>
</dbReference>
<dbReference type="SUPFAM" id="SSF53850">
    <property type="entry name" value="Periplasmic binding protein-like II"/>
    <property type="match status" value="1"/>
</dbReference>
<dbReference type="EMBL" id="SGXD01000003">
    <property type="protein sequence ID" value="RZS86873.1"/>
    <property type="molecule type" value="Genomic_DNA"/>
</dbReference>
<dbReference type="GO" id="GO:0015768">
    <property type="term" value="P:maltose transport"/>
    <property type="evidence" value="ECO:0007669"/>
    <property type="project" value="TreeGrafter"/>
</dbReference>
<sequence>MSYAPRRALPSAAIALSLTALAACGSSSSSSTPASDNGKVVKLQMLTGFTGPDRPSYQALVDNWNSAHPNIQVTMDVQPWAAIGQKLPQSWATGQGPDLATPSFDPNAIFQYIKTNSVEPLDSAVGTGDAKVEVSTFPKTVTSAFTVDGKLYAVPANLATLVLYYNKALLQKAGVTAPPATVDELVTDAKKLTLPAGSSTPTQYGISLADHETIQMWPILQWLGGGDIVDAKGCATIDSPQSVAALKTWADLVQKDHVSPVGQTGADADTLFSSKKAAFEINGPWAAAGYRKAGIDLGIAPVPSGSAGPVTLASTVPLMVAKSSKHKAEAEQFLAYWTGKTAQLAFSKGGFPPVRTDLASQVTGDAKEFAAALPNARLYLAGLPTGSKVDSDVYVPLIGKITRGSDVAGAASAAAKQINGITGCKA</sequence>
<dbReference type="InterPro" id="IPR006061">
    <property type="entry name" value="SBP_1_CS"/>
</dbReference>
<gene>
    <name evidence="5" type="ORF">EV189_2289</name>
</gene>
<evidence type="ECO:0000313" key="6">
    <source>
        <dbReference type="Proteomes" id="UP000293638"/>
    </source>
</evidence>
<keyword evidence="3 4" id="KW-0732">Signal</keyword>
<name>A0A4Q7NNY1_9ACTN</name>